<evidence type="ECO:0000313" key="1">
    <source>
        <dbReference type="EMBL" id="CCC52800.1"/>
    </source>
</evidence>
<name>G0UAG7_TRYVY</name>
<dbReference type="AlphaFoldDB" id="G0UAG7"/>
<accession>G0UAG7</accession>
<sequence length="270" mass="30901">MLTRRPRVAAAVEKPSVAWHLMSGTYCSIFLPDRCEQVEYWYNKVATRVQREVFRRLCHEIHNQDPDRGVPRGVAMYTVQYKTCEAKTIIKYHGSVLSELGRKKAYAWLLHDSNRRDREYFTEIFTGLEVSFTPQSVMKKDYKAPDVDSYGDIDRTHFLSSIDWFNPESKRNRTREQVMKYGSGLNSLRVEKISAKKPKGQLDGFSPLVVLGMGGGAGENEKVRESLKSEQPERYFTVDGCTVFVAGGRARKQSTEGGGRDRVITTFYDT</sequence>
<dbReference type="EMBL" id="HE573027">
    <property type="protein sequence ID" value="CCC52800.1"/>
    <property type="molecule type" value="Genomic_DNA"/>
</dbReference>
<dbReference type="OMA" id="QASEMEM"/>
<gene>
    <name evidence="1" type="ORF">TVY486_1102850</name>
</gene>
<organism evidence="1">
    <name type="scientific">Trypanosoma vivax (strain Y486)</name>
    <dbReference type="NCBI Taxonomy" id="1055687"/>
    <lineage>
        <taxon>Eukaryota</taxon>
        <taxon>Discoba</taxon>
        <taxon>Euglenozoa</taxon>
        <taxon>Kinetoplastea</taxon>
        <taxon>Metakinetoplastina</taxon>
        <taxon>Trypanosomatida</taxon>
        <taxon>Trypanosomatidae</taxon>
        <taxon>Trypanosoma</taxon>
        <taxon>Duttonella</taxon>
    </lineage>
</organism>
<proteinExistence type="predicted"/>
<protein>
    <submittedName>
        <fullName evidence="1">Uncharacterized protein</fullName>
    </submittedName>
</protein>
<reference evidence="1" key="1">
    <citation type="journal article" date="2012" name="Proc. Natl. Acad. Sci. U.S.A.">
        <title>Antigenic diversity is generated by distinct evolutionary mechanisms in African trypanosome species.</title>
        <authorList>
            <person name="Jackson A.P."/>
            <person name="Berry A."/>
            <person name="Aslett M."/>
            <person name="Allison H.C."/>
            <person name="Burton P."/>
            <person name="Vavrova-Anderson J."/>
            <person name="Brown R."/>
            <person name="Browne H."/>
            <person name="Corton N."/>
            <person name="Hauser H."/>
            <person name="Gamble J."/>
            <person name="Gilderthorp R."/>
            <person name="Marcello L."/>
            <person name="McQuillan J."/>
            <person name="Otto T.D."/>
            <person name="Quail M.A."/>
            <person name="Sanders M.J."/>
            <person name="van Tonder A."/>
            <person name="Ginger M.L."/>
            <person name="Field M.C."/>
            <person name="Barry J.D."/>
            <person name="Hertz-Fowler C."/>
            <person name="Berriman M."/>
        </authorList>
    </citation>
    <scope>NUCLEOTIDE SEQUENCE</scope>
    <source>
        <strain evidence="1">Y486</strain>
    </source>
</reference>
<dbReference type="VEuPathDB" id="TriTrypDB:TvY486_1102850"/>